<dbReference type="PaxDb" id="2903-EOD25699"/>
<dbReference type="Gene3D" id="3.40.50.150">
    <property type="entry name" value="Vaccinia Virus protein VP39"/>
    <property type="match status" value="1"/>
</dbReference>
<dbReference type="RefSeq" id="XP_005778128.1">
    <property type="nucleotide sequence ID" value="XM_005778071.1"/>
</dbReference>
<dbReference type="KEGG" id="ehx:EMIHUDRAFT_205779"/>
<dbReference type="EnsemblProtists" id="EOD25699">
    <property type="protein sequence ID" value="EOD25699"/>
    <property type="gene ID" value="EMIHUDRAFT_205779"/>
</dbReference>
<dbReference type="InterPro" id="IPR029063">
    <property type="entry name" value="SAM-dependent_MTases_sf"/>
</dbReference>
<keyword evidence="2" id="KW-1185">Reference proteome</keyword>
<proteinExistence type="predicted"/>
<dbReference type="HOGENOM" id="CLU_910392_0_0_1"/>
<dbReference type="AlphaFoldDB" id="A0A0D3JQB4"/>
<protein>
    <recommendedName>
        <fullName evidence="3">Methyltransferase FkbM domain-containing protein</fullName>
    </recommendedName>
</protein>
<evidence type="ECO:0000313" key="1">
    <source>
        <dbReference type="EnsemblProtists" id="EOD25699"/>
    </source>
</evidence>
<name>A0A0D3JQB4_EMIH1</name>
<reference evidence="1" key="2">
    <citation type="submission" date="2024-10" db="UniProtKB">
        <authorList>
            <consortium name="EnsemblProtists"/>
        </authorList>
    </citation>
    <scope>IDENTIFICATION</scope>
</reference>
<evidence type="ECO:0000313" key="2">
    <source>
        <dbReference type="Proteomes" id="UP000013827"/>
    </source>
</evidence>
<dbReference type="Proteomes" id="UP000013827">
    <property type="component" value="Unassembled WGS sequence"/>
</dbReference>
<reference evidence="2" key="1">
    <citation type="journal article" date="2013" name="Nature">
        <title>Pan genome of the phytoplankton Emiliania underpins its global distribution.</title>
        <authorList>
            <person name="Read B.A."/>
            <person name="Kegel J."/>
            <person name="Klute M.J."/>
            <person name="Kuo A."/>
            <person name="Lefebvre S.C."/>
            <person name="Maumus F."/>
            <person name="Mayer C."/>
            <person name="Miller J."/>
            <person name="Monier A."/>
            <person name="Salamov A."/>
            <person name="Young J."/>
            <person name="Aguilar M."/>
            <person name="Claverie J.M."/>
            <person name="Frickenhaus S."/>
            <person name="Gonzalez K."/>
            <person name="Herman E.K."/>
            <person name="Lin Y.C."/>
            <person name="Napier J."/>
            <person name="Ogata H."/>
            <person name="Sarno A.F."/>
            <person name="Shmutz J."/>
            <person name="Schroeder D."/>
            <person name="de Vargas C."/>
            <person name="Verret F."/>
            <person name="von Dassow P."/>
            <person name="Valentin K."/>
            <person name="Van de Peer Y."/>
            <person name="Wheeler G."/>
            <person name="Dacks J.B."/>
            <person name="Delwiche C.F."/>
            <person name="Dyhrman S.T."/>
            <person name="Glockner G."/>
            <person name="John U."/>
            <person name="Richards T."/>
            <person name="Worden A.Z."/>
            <person name="Zhang X."/>
            <person name="Grigoriev I.V."/>
            <person name="Allen A.E."/>
            <person name="Bidle K."/>
            <person name="Borodovsky M."/>
            <person name="Bowler C."/>
            <person name="Brownlee C."/>
            <person name="Cock J.M."/>
            <person name="Elias M."/>
            <person name="Gladyshev V.N."/>
            <person name="Groth M."/>
            <person name="Guda C."/>
            <person name="Hadaegh A."/>
            <person name="Iglesias-Rodriguez M.D."/>
            <person name="Jenkins J."/>
            <person name="Jones B.M."/>
            <person name="Lawson T."/>
            <person name="Leese F."/>
            <person name="Lindquist E."/>
            <person name="Lobanov A."/>
            <person name="Lomsadze A."/>
            <person name="Malik S.B."/>
            <person name="Marsh M.E."/>
            <person name="Mackinder L."/>
            <person name="Mock T."/>
            <person name="Mueller-Roeber B."/>
            <person name="Pagarete A."/>
            <person name="Parker M."/>
            <person name="Probert I."/>
            <person name="Quesneville H."/>
            <person name="Raines C."/>
            <person name="Rensing S.A."/>
            <person name="Riano-Pachon D.M."/>
            <person name="Richier S."/>
            <person name="Rokitta S."/>
            <person name="Shiraiwa Y."/>
            <person name="Soanes D.M."/>
            <person name="van der Giezen M."/>
            <person name="Wahlund T.M."/>
            <person name="Williams B."/>
            <person name="Wilson W."/>
            <person name="Wolfe G."/>
            <person name="Wurch L.L."/>
        </authorList>
    </citation>
    <scope>NUCLEOTIDE SEQUENCE</scope>
</reference>
<accession>A0A0D3JQB4</accession>
<evidence type="ECO:0008006" key="3">
    <source>
        <dbReference type="Google" id="ProtNLM"/>
    </source>
</evidence>
<dbReference type="SUPFAM" id="SSF53335">
    <property type="entry name" value="S-adenosyl-L-methionine-dependent methyltransferases"/>
    <property type="match status" value="1"/>
</dbReference>
<organism evidence="1 2">
    <name type="scientific">Emiliania huxleyi (strain CCMP1516)</name>
    <dbReference type="NCBI Taxonomy" id="280463"/>
    <lineage>
        <taxon>Eukaryota</taxon>
        <taxon>Haptista</taxon>
        <taxon>Haptophyta</taxon>
        <taxon>Prymnesiophyceae</taxon>
        <taxon>Isochrysidales</taxon>
        <taxon>Noelaerhabdaceae</taxon>
        <taxon>Emiliania</taxon>
    </lineage>
</organism>
<sequence>MKVGLVVEPVLTHAWHEAVLGCCGRGGAVVDVGGNYGWFSLFSLALGCRVTVFEPVLGLGLALNPGFATRATVHPLLVHDGPPKNFSIRAMVGENGALKLGNKWVITREVQRRSTRLDDVVDGQDEADVEGYEPQAIRMLTALFALGYSARQIAQPYLTKSRELPTRPWHMAPGPWAAESLRTFPSKTAYHAYHRLRTRPEVVAAARSGGGSAADSVPSAGVWEAAAALVDVTIRADISQYSTNFMFRLDAPNMTGAPKLKLLAEQLVSERHRARPIRATRMDPEAAGFDVTDWPALACKWERSSE</sequence>
<dbReference type="GeneID" id="17271244"/>